<evidence type="ECO:0000256" key="5">
    <source>
        <dbReference type="ARBA" id="ARBA00022777"/>
    </source>
</evidence>
<evidence type="ECO:0000259" key="9">
    <source>
        <dbReference type="PROSITE" id="PS50113"/>
    </source>
</evidence>
<dbReference type="InterPro" id="IPR004358">
    <property type="entry name" value="Sig_transdc_His_kin-like_C"/>
</dbReference>
<keyword evidence="6" id="KW-1133">Transmembrane helix</keyword>
<dbReference type="InterPro" id="IPR013655">
    <property type="entry name" value="PAS_fold_3"/>
</dbReference>
<dbReference type="InterPro" id="IPR000700">
    <property type="entry name" value="PAS-assoc_C"/>
</dbReference>
<dbReference type="InterPro" id="IPR001610">
    <property type="entry name" value="PAC"/>
</dbReference>
<dbReference type="InterPro" id="IPR036097">
    <property type="entry name" value="HisK_dim/P_sf"/>
</dbReference>
<evidence type="ECO:0000313" key="10">
    <source>
        <dbReference type="EMBL" id="OAI09490.1"/>
    </source>
</evidence>
<dbReference type="InterPro" id="IPR000014">
    <property type="entry name" value="PAS"/>
</dbReference>
<reference evidence="11" key="1">
    <citation type="submission" date="2016-03" db="EMBL/GenBank/DDBJ databases">
        <authorList>
            <person name="Heylen K."/>
            <person name="De Vos P."/>
            <person name="Vekeman B."/>
        </authorList>
    </citation>
    <scope>NUCLEOTIDE SEQUENCE [LARGE SCALE GENOMIC DNA]</scope>
    <source>
        <strain evidence="11">R-45371</strain>
    </source>
</reference>
<dbReference type="EC" id="2.7.13.3" evidence="2"/>
<dbReference type="InterPro" id="IPR003661">
    <property type="entry name" value="HisK_dim/P_dom"/>
</dbReference>
<keyword evidence="4" id="KW-0808">Transferase</keyword>
<evidence type="ECO:0000256" key="6">
    <source>
        <dbReference type="SAM" id="Phobius"/>
    </source>
</evidence>
<dbReference type="Gene3D" id="3.30.565.10">
    <property type="entry name" value="Histidine kinase-like ATPase, C-terminal domain"/>
    <property type="match status" value="1"/>
</dbReference>
<organism evidence="10 11">
    <name type="scientific">Methylomonas methanica</name>
    <dbReference type="NCBI Taxonomy" id="421"/>
    <lineage>
        <taxon>Bacteria</taxon>
        <taxon>Pseudomonadati</taxon>
        <taxon>Pseudomonadota</taxon>
        <taxon>Gammaproteobacteria</taxon>
        <taxon>Methylococcales</taxon>
        <taxon>Methylococcaceae</taxon>
        <taxon>Methylomonas</taxon>
    </lineage>
</organism>
<dbReference type="PANTHER" id="PTHR43304">
    <property type="entry name" value="PHYTOCHROME-LIKE PROTEIN CPH1"/>
    <property type="match status" value="1"/>
</dbReference>
<dbReference type="CDD" id="cd00130">
    <property type="entry name" value="PAS"/>
    <property type="match status" value="1"/>
</dbReference>
<dbReference type="InterPro" id="IPR005467">
    <property type="entry name" value="His_kinase_dom"/>
</dbReference>
<dbReference type="AlphaFoldDB" id="A0A177MWU1"/>
<dbReference type="GO" id="GO:0000155">
    <property type="term" value="F:phosphorelay sensor kinase activity"/>
    <property type="evidence" value="ECO:0007669"/>
    <property type="project" value="InterPro"/>
</dbReference>
<dbReference type="SMART" id="SM00091">
    <property type="entry name" value="PAS"/>
    <property type="match status" value="1"/>
</dbReference>
<proteinExistence type="predicted"/>
<keyword evidence="6" id="KW-0812">Transmembrane</keyword>
<dbReference type="InterPro" id="IPR052162">
    <property type="entry name" value="Sensor_kinase/Photoreceptor"/>
</dbReference>
<dbReference type="InterPro" id="IPR036890">
    <property type="entry name" value="HATPase_C_sf"/>
</dbReference>
<feature type="domain" description="PAC" evidence="9">
    <location>
        <begin position="453"/>
        <end position="506"/>
    </location>
</feature>
<evidence type="ECO:0000256" key="2">
    <source>
        <dbReference type="ARBA" id="ARBA00012438"/>
    </source>
</evidence>
<feature type="transmembrane region" description="Helical" evidence="6">
    <location>
        <begin position="336"/>
        <end position="356"/>
    </location>
</feature>
<dbReference type="Gene3D" id="3.30.450.20">
    <property type="entry name" value="PAS domain"/>
    <property type="match status" value="1"/>
</dbReference>
<keyword evidence="5" id="KW-0418">Kinase</keyword>
<evidence type="ECO:0000256" key="3">
    <source>
        <dbReference type="ARBA" id="ARBA00022553"/>
    </source>
</evidence>
<evidence type="ECO:0000256" key="1">
    <source>
        <dbReference type="ARBA" id="ARBA00000085"/>
    </source>
</evidence>
<dbReference type="SMART" id="SM00086">
    <property type="entry name" value="PAC"/>
    <property type="match status" value="1"/>
</dbReference>
<sequence>MPGTLTGSVLAFVIMRGNNFSMTKNALIKSSKFLLLSWWLLASFAVPADEPVRIGVLAYRPKPQTLEQWQALSKVLHQAIPEREFVVEALNYDELEAGVENKQLDFVLTNPGHYVHIRYQHGFSAPLATLVRRENGRSQDMFGGVIFALAERGDLNALGDLRGKKIAATSQDSLGGFQMQAYEAAQASLDIVKASQLVLTGMPHDAVLEAVLSGQADIGFIRSGVLEDLATRGQLELGRIKIINAQTSANFALLSTQLYPEWPFLAMPTVERELAKKVAGSLLLMSPGRIPGIDGFTIPADYNSVEQLLRTLRAKPFDTVPQFTLTDIWQRYPTPVLALSAGVFLVVLLSLSLFSVNRYLAAERRRVREQNIRLADSEYRWKFALEGADEGVWDWDIVSGEVFFSPRWKSMIGYEPDEFANTFEAWRDSLHPDDTERVLQTLSDYFDGKNKLYWVEFRMRCKDGRHKWILAKGMVVAHTPEGKPQRMLGTHVDIDKHKQIEQELRQSHDALLRSNVDLEQFAYSVSHDMRQPLRMVSGHLQFLERNLRESLDEDARQNLNFALEGAKRMDAMIVSLLEYSRVGRKTQQKSWIASDAVRDEVLQFVEPLAAQCQANIRCQGDWPILYASRDELSRLLQNLLVNALHYRQEYQAPVIDVSSEVSDGFWRLSVRDNGIGIDPGQFERLFQFFSRLQARQRFEGTGMGLALCRRIIEHHNGKIWVDSAGEGQGSCFTFEIPLGYSPTSDSQPT</sequence>
<dbReference type="PROSITE" id="PS50109">
    <property type="entry name" value="HIS_KIN"/>
    <property type="match status" value="1"/>
</dbReference>
<evidence type="ECO:0000259" key="7">
    <source>
        <dbReference type="PROSITE" id="PS50109"/>
    </source>
</evidence>
<dbReference type="SUPFAM" id="SSF47384">
    <property type="entry name" value="Homodimeric domain of signal transducing histidine kinase"/>
    <property type="match status" value="1"/>
</dbReference>
<dbReference type="InterPro" id="IPR003594">
    <property type="entry name" value="HATPase_dom"/>
</dbReference>
<feature type="domain" description="Histidine kinase" evidence="7">
    <location>
        <begin position="524"/>
        <end position="740"/>
    </location>
</feature>
<dbReference type="PRINTS" id="PR00344">
    <property type="entry name" value="BCTRLSENSOR"/>
</dbReference>
<dbReference type="PANTHER" id="PTHR43304:SF1">
    <property type="entry name" value="PAC DOMAIN-CONTAINING PROTEIN"/>
    <property type="match status" value="1"/>
</dbReference>
<dbReference type="CDD" id="cd00082">
    <property type="entry name" value="HisKA"/>
    <property type="match status" value="1"/>
</dbReference>
<comment type="caution">
    <text evidence="10">The sequence shown here is derived from an EMBL/GenBank/DDBJ whole genome shotgun (WGS) entry which is preliminary data.</text>
</comment>
<keyword evidence="3" id="KW-0597">Phosphoprotein</keyword>
<dbReference type="SMART" id="SM00387">
    <property type="entry name" value="HATPase_c"/>
    <property type="match status" value="1"/>
</dbReference>
<name>A0A177MWU1_METMH</name>
<feature type="domain" description="PAS" evidence="8">
    <location>
        <begin position="377"/>
        <end position="449"/>
    </location>
</feature>
<dbReference type="EMBL" id="LUUH01000002">
    <property type="protein sequence ID" value="OAI09490.1"/>
    <property type="molecule type" value="Genomic_DNA"/>
</dbReference>
<comment type="catalytic activity">
    <reaction evidence="1">
        <text>ATP + protein L-histidine = ADP + protein N-phospho-L-histidine.</text>
        <dbReference type="EC" id="2.7.13.3"/>
    </reaction>
</comment>
<dbReference type="Gene3D" id="3.40.190.10">
    <property type="entry name" value="Periplasmic binding protein-like II"/>
    <property type="match status" value="2"/>
</dbReference>
<dbReference type="SUPFAM" id="SSF53850">
    <property type="entry name" value="Periplasmic binding protein-like II"/>
    <property type="match status" value="1"/>
</dbReference>
<dbReference type="NCBIfam" id="TIGR00229">
    <property type="entry name" value="sensory_box"/>
    <property type="match status" value="1"/>
</dbReference>
<protein>
    <recommendedName>
        <fullName evidence="2">histidine kinase</fullName>
        <ecNumber evidence="2">2.7.13.3</ecNumber>
    </recommendedName>
</protein>
<accession>A0A177MWU1</accession>
<dbReference type="SUPFAM" id="SSF55874">
    <property type="entry name" value="ATPase domain of HSP90 chaperone/DNA topoisomerase II/histidine kinase"/>
    <property type="match status" value="1"/>
</dbReference>
<dbReference type="PROSITE" id="PS50113">
    <property type="entry name" value="PAC"/>
    <property type="match status" value="1"/>
</dbReference>
<dbReference type="SUPFAM" id="SSF55785">
    <property type="entry name" value="PYP-like sensor domain (PAS domain)"/>
    <property type="match status" value="1"/>
</dbReference>
<dbReference type="Pfam" id="PF02518">
    <property type="entry name" value="HATPase_c"/>
    <property type="match status" value="1"/>
</dbReference>
<evidence type="ECO:0000256" key="4">
    <source>
        <dbReference type="ARBA" id="ARBA00022679"/>
    </source>
</evidence>
<dbReference type="Pfam" id="PF08447">
    <property type="entry name" value="PAS_3"/>
    <property type="match status" value="1"/>
</dbReference>
<keyword evidence="6" id="KW-0472">Membrane</keyword>
<evidence type="ECO:0000313" key="11">
    <source>
        <dbReference type="Proteomes" id="UP000077763"/>
    </source>
</evidence>
<dbReference type="InterPro" id="IPR035965">
    <property type="entry name" value="PAS-like_dom_sf"/>
</dbReference>
<dbReference type="Gene3D" id="1.10.287.130">
    <property type="match status" value="1"/>
</dbReference>
<dbReference type="PROSITE" id="PS50112">
    <property type="entry name" value="PAS"/>
    <property type="match status" value="1"/>
</dbReference>
<dbReference type="SMART" id="SM00388">
    <property type="entry name" value="HisKA"/>
    <property type="match status" value="1"/>
</dbReference>
<evidence type="ECO:0000259" key="8">
    <source>
        <dbReference type="PROSITE" id="PS50112"/>
    </source>
</evidence>
<dbReference type="Pfam" id="PF00512">
    <property type="entry name" value="HisKA"/>
    <property type="match status" value="1"/>
</dbReference>
<gene>
    <name evidence="10" type="ORF">A1353_04055</name>
</gene>
<dbReference type="Pfam" id="PF12974">
    <property type="entry name" value="Phosphonate-bd"/>
    <property type="match status" value="1"/>
</dbReference>
<dbReference type="Proteomes" id="UP000077763">
    <property type="component" value="Unassembled WGS sequence"/>
</dbReference>